<dbReference type="SUPFAM" id="SSF54495">
    <property type="entry name" value="UBC-like"/>
    <property type="match status" value="1"/>
</dbReference>
<protein>
    <recommendedName>
        <fullName evidence="8">VPS37 C-terminal domain-containing protein</fullName>
    </recommendedName>
</protein>
<dbReference type="GO" id="GO:0006612">
    <property type="term" value="P:protein targeting to membrane"/>
    <property type="evidence" value="ECO:0007669"/>
    <property type="project" value="TreeGrafter"/>
</dbReference>
<evidence type="ECO:0000256" key="3">
    <source>
        <dbReference type="ARBA" id="ARBA00022448"/>
    </source>
</evidence>
<gene>
    <name evidence="9" type="ORF">BCR36DRAFT_580983</name>
</gene>
<organism evidence="9 10">
    <name type="scientific">Piromyces finnis</name>
    <dbReference type="NCBI Taxonomy" id="1754191"/>
    <lineage>
        <taxon>Eukaryota</taxon>
        <taxon>Fungi</taxon>
        <taxon>Fungi incertae sedis</taxon>
        <taxon>Chytridiomycota</taxon>
        <taxon>Chytridiomycota incertae sedis</taxon>
        <taxon>Neocallimastigomycetes</taxon>
        <taxon>Neocallimastigales</taxon>
        <taxon>Neocallimastigaceae</taxon>
        <taxon>Piromyces</taxon>
    </lineage>
</organism>
<accession>A0A1Y1VI30</accession>
<keyword evidence="5 6" id="KW-0653">Protein transport</keyword>
<dbReference type="InterPro" id="IPR029012">
    <property type="entry name" value="Helix_hairpin_bin_sf"/>
</dbReference>
<name>A0A1Y1VI30_9FUNG</name>
<evidence type="ECO:0000256" key="4">
    <source>
        <dbReference type="ARBA" id="ARBA00022753"/>
    </source>
</evidence>
<evidence type="ECO:0000313" key="10">
    <source>
        <dbReference type="Proteomes" id="UP000193719"/>
    </source>
</evidence>
<feature type="coiled-coil region" evidence="7">
    <location>
        <begin position="240"/>
        <end position="270"/>
    </location>
</feature>
<dbReference type="Gene3D" id="3.10.110.10">
    <property type="entry name" value="Ubiquitin Conjugating Enzyme"/>
    <property type="match status" value="1"/>
</dbReference>
<dbReference type="Gene3D" id="1.10.287.660">
    <property type="entry name" value="Helix hairpin bin"/>
    <property type="match status" value="1"/>
</dbReference>
<dbReference type="GO" id="GO:0000813">
    <property type="term" value="C:ESCRT I complex"/>
    <property type="evidence" value="ECO:0007669"/>
    <property type="project" value="UniProtKB-ARBA"/>
</dbReference>
<comment type="similarity">
    <text evidence="2">Belongs to the VPS37 family.</text>
</comment>
<dbReference type="AlphaFoldDB" id="A0A1Y1VI30"/>
<dbReference type="GO" id="GO:0043162">
    <property type="term" value="P:ubiquitin-dependent protein catabolic process via the multivesicular body sorting pathway"/>
    <property type="evidence" value="ECO:0007669"/>
    <property type="project" value="TreeGrafter"/>
</dbReference>
<evidence type="ECO:0000313" key="9">
    <source>
        <dbReference type="EMBL" id="ORX56670.1"/>
    </source>
</evidence>
<reference evidence="9 10" key="2">
    <citation type="submission" date="2016-08" db="EMBL/GenBank/DDBJ databases">
        <title>Pervasive Adenine N6-methylation of Active Genes in Fungi.</title>
        <authorList>
            <consortium name="DOE Joint Genome Institute"/>
            <person name="Mondo S.J."/>
            <person name="Dannebaum R.O."/>
            <person name="Kuo R.C."/>
            <person name="Labutti K."/>
            <person name="Haridas S."/>
            <person name="Kuo A."/>
            <person name="Salamov A."/>
            <person name="Ahrendt S.R."/>
            <person name="Lipzen A."/>
            <person name="Sullivan W."/>
            <person name="Andreopoulos W.B."/>
            <person name="Clum A."/>
            <person name="Lindquist E."/>
            <person name="Daum C."/>
            <person name="Ramamoorthy G.K."/>
            <person name="Gryganskyi A."/>
            <person name="Culley D."/>
            <person name="Magnuson J.K."/>
            <person name="James T.Y."/>
            <person name="O'Malley M.A."/>
            <person name="Stajich J.E."/>
            <person name="Spatafora J.W."/>
            <person name="Visel A."/>
            <person name="Grigoriev I.V."/>
        </authorList>
    </citation>
    <scope>NUCLEOTIDE SEQUENCE [LARGE SCALE GENOMIC DNA]</scope>
    <source>
        <strain evidence="10">finn</strain>
    </source>
</reference>
<dbReference type="SUPFAM" id="SSF140111">
    <property type="entry name" value="Endosomal sorting complex assembly domain"/>
    <property type="match status" value="1"/>
</dbReference>
<feature type="domain" description="VPS37 C-terminal" evidence="8">
    <location>
        <begin position="261"/>
        <end position="347"/>
    </location>
</feature>
<evidence type="ECO:0000259" key="8">
    <source>
        <dbReference type="PROSITE" id="PS51314"/>
    </source>
</evidence>
<dbReference type="PROSITE" id="PS51314">
    <property type="entry name" value="VPS37_C"/>
    <property type="match status" value="1"/>
</dbReference>
<dbReference type="OrthoDB" id="10260857at2759"/>
<keyword evidence="4" id="KW-0967">Endosome</keyword>
<keyword evidence="3 6" id="KW-0813">Transport</keyword>
<dbReference type="PANTHER" id="PTHR13678">
    <property type="entry name" value="VACUOLAR PROTEIN SORTING-ASSOCIATED PROTEIN 37"/>
    <property type="match status" value="1"/>
</dbReference>
<proteinExistence type="inferred from homology"/>
<dbReference type="PANTHER" id="PTHR13678:SF2">
    <property type="entry name" value="VACUOLAR PROTEIN SORTING-ASSOCIATED PROTEIN 37A"/>
    <property type="match status" value="1"/>
</dbReference>
<dbReference type="STRING" id="1754191.A0A1Y1VI30"/>
<evidence type="ECO:0000256" key="2">
    <source>
        <dbReference type="ARBA" id="ARBA00007617"/>
    </source>
</evidence>
<keyword evidence="10" id="KW-1185">Reference proteome</keyword>
<dbReference type="Proteomes" id="UP000193719">
    <property type="component" value="Unassembled WGS sequence"/>
</dbReference>
<evidence type="ECO:0000256" key="1">
    <source>
        <dbReference type="ARBA" id="ARBA00004177"/>
    </source>
</evidence>
<comment type="subcellular location">
    <subcellularLocation>
        <location evidence="1">Endosome</location>
    </subcellularLocation>
</comment>
<comment type="caution">
    <text evidence="9">The sequence shown here is derived from an EMBL/GenBank/DDBJ whole genome shotgun (WGS) entry which is preliminary data.</text>
</comment>
<reference evidence="9 10" key="1">
    <citation type="submission" date="2016-08" db="EMBL/GenBank/DDBJ databases">
        <title>Genomes of anaerobic fungi encode conserved fungal cellulosomes for biomass hydrolysis.</title>
        <authorList>
            <consortium name="DOE Joint Genome Institute"/>
            <person name="Haitjema C.H."/>
            <person name="Gilmore S.P."/>
            <person name="Henske J.K."/>
            <person name="Solomon K.V."/>
            <person name="De Groot R."/>
            <person name="Kuo A."/>
            <person name="Mondo S.J."/>
            <person name="Salamov A.A."/>
            <person name="Labutti K."/>
            <person name="Zhao Z."/>
            <person name="Chiniquy J."/>
            <person name="Barry K."/>
            <person name="Brewer H.M."/>
            <person name="Purvine S.O."/>
            <person name="Wright A.T."/>
            <person name="Boxma B."/>
            <person name="Van Alen T."/>
            <person name="Hackstein J.H."/>
            <person name="Baker S.E."/>
            <person name="Grigoriev I.V."/>
            <person name="O'Malley M.A."/>
        </authorList>
    </citation>
    <scope>NUCLEOTIDE SEQUENCE [LARGE SCALE GENOMIC DNA]</scope>
    <source>
        <strain evidence="10">finn</strain>
    </source>
</reference>
<dbReference type="Pfam" id="PF07200">
    <property type="entry name" value="Mod_r"/>
    <property type="match status" value="1"/>
</dbReference>
<keyword evidence="7" id="KW-0175">Coiled coil</keyword>
<dbReference type="EMBL" id="MCFH01000007">
    <property type="protein sequence ID" value="ORX56670.1"/>
    <property type="molecule type" value="Genomic_DNA"/>
</dbReference>
<dbReference type="InterPro" id="IPR016135">
    <property type="entry name" value="UBQ-conjugating_enzyme/RWD"/>
</dbReference>
<sequence length="347" mass="39953">MDTRQIQIKSLLQNVTNVTEKYNNIYEVLWYDPKINRTLCLSITLPTQFPQASPVFRITPQIYHPWVDAGGMIVGHKKLGSGWNQHVSLANVTNEIIKELKTGNGNNNGISLAPPQQSYPGMGINSSLPRINNPYYYNKPPPQMPPQVPPPPRPYQNYQRLSLNRPNATNTIPNYSINRNDVDIKDLDNMSIEELKELSSNESKRKEYINSKEKIKKMYNAKEEMSTSNKNLAEKTLSYKDNYERLTSELKEQQEILKNEKAQFETLMIEQNKYISYFSPNKLYSSLQQATVKADGESEGIANDFLVGSISADEFLKKYRIARKLYHLRAEKIELFACNQDSLFIKK</sequence>
<evidence type="ECO:0000256" key="5">
    <source>
        <dbReference type="ARBA" id="ARBA00022927"/>
    </source>
</evidence>
<dbReference type="InterPro" id="IPR009851">
    <property type="entry name" value="Mod_r"/>
</dbReference>
<dbReference type="GO" id="GO:0006623">
    <property type="term" value="P:protein targeting to vacuole"/>
    <property type="evidence" value="ECO:0007669"/>
    <property type="project" value="TreeGrafter"/>
</dbReference>
<evidence type="ECO:0000256" key="7">
    <source>
        <dbReference type="SAM" id="Coils"/>
    </source>
</evidence>
<evidence type="ECO:0000256" key="6">
    <source>
        <dbReference type="PROSITE-ProRule" id="PRU00646"/>
    </source>
</evidence>
<dbReference type="InterPro" id="IPR037202">
    <property type="entry name" value="ESCRT_assembly_dom"/>
</dbReference>